<dbReference type="PANTHER" id="PTHR24078:SF519">
    <property type="entry name" value="DNAJ HOMOLOG SUBFAMILY B MEMBER 13"/>
    <property type="match status" value="1"/>
</dbReference>
<evidence type="ECO:0000313" key="4">
    <source>
        <dbReference type="Proteomes" id="UP001626550"/>
    </source>
</evidence>
<dbReference type="InterPro" id="IPR008971">
    <property type="entry name" value="HSP40/DnaJ_pept-bd"/>
</dbReference>
<dbReference type="PANTHER" id="PTHR24078">
    <property type="entry name" value="DNAJ HOMOLOG SUBFAMILY C MEMBER"/>
    <property type="match status" value="1"/>
</dbReference>
<dbReference type="CDD" id="cd06257">
    <property type="entry name" value="DnaJ"/>
    <property type="match status" value="1"/>
</dbReference>
<dbReference type="Pfam" id="PF00226">
    <property type="entry name" value="DnaJ"/>
    <property type="match status" value="1"/>
</dbReference>
<dbReference type="Proteomes" id="UP001626550">
    <property type="component" value="Unassembled WGS sequence"/>
</dbReference>
<dbReference type="PROSITE" id="PS50076">
    <property type="entry name" value="DNAJ_2"/>
    <property type="match status" value="1"/>
</dbReference>
<dbReference type="Gene3D" id="2.60.260.20">
    <property type="entry name" value="Urease metallochaperone UreE, N-terminal domain"/>
    <property type="match status" value="2"/>
</dbReference>
<dbReference type="SUPFAM" id="SSF49493">
    <property type="entry name" value="HSP40/DnaJ peptide-binding domain"/>
    <property type="match status" value="2"/>
</dbReference>
<dbReference type="AlphaFoldDB" id="A0ABD2PRL2"/>
<accession>A0ABD2PRL2</accession>
<keyword evidence="1" id="KW-0143">Chaperone</keyword>
<feature type="domain" description="J" evidence="2">
    <location>
        <begin position="20"/>
        <end position="88"/>
    </location>
</feature>
<keyword evidence="4" id="KW-1185">Reference proteome</keyword>
<dbReference type="InterPro" id="IPR018253">
    <property type="entry name" value="DnaJ_domain_CS"/>
</dbReference>
<dbReference type="InterPro" id="IPR002939">
    <property type="entry name" value="DnaJ_C"/>
</dbReference>
<dbReference type="InterPro" id="IPR051339">
    <property type="entry name" value="DnaJ_subfamily_B"/>
</dbReference>
<dbReference type="Pfam" id="PF01556">
    <property type="entry name" value="DnaJ_C"/>
    <property type="match status" value="1"/>
</dbReference>
<dbReference type="CDD" id="cd10747">
    <property type="entry name" value="DnaJ_C"/>
    <property type="match status" value="1"/>
</dbReference>
<dbReference type="InterPro" id="IPR001623">
    <property type="entry name" value="DnaJ_domain"/>
</dbReference>
<proteinExistence type="predicted"/>
<gene>
    <name evidence="3" type="primary">DNAJB13</name>
    <name evidence="3" type="ORF">Ciccas_011308</name>
</gene>
<dbReference type="InterPro" id="IPR036869">
    <property type="entry name" value="J_dom_sf"/>
</dbReference>
<evidence type="ECO:0000259" key="2">
    <source>
        <dbReference type="PROSITE" id="PS50076"/>
    </source>
</evidence>
<dbReference type="PROSITE" id="PS00636">
    <property type="entry name" value="DNAJ_1"/>
    <property type="match status" value="1"/>
</dbReference>
<reference evidence="3 4" key="1">
    <citation type="submission" date="2024-11" db="EMBL/GenBank/DDBJ databases">
        <title>Adaptive evolution of stress response genes in parasites aligns with host niche diversity.</title>
        <authorList>
            <person name="Hahn C."/>
            <person name="Resl P."/>
        </authorList>
    </citation>
    <scope>NUCLEOTIDE SEQUENCE [LARGE SCALE GENOMIC DNA]</scope>
    <source>
        <strain evidence="3">EGGRZ-B1_66</strain>
        <tissue evidence="3">Body</tissue>
    </source>
</reference>
<sequence length="337" mass="38655">MASAKKNGHRLLRCFRFNAIFYEGRYFESVCSIVFIISDYFSYRSLALKFHPAFSTCGENSNDKFKLVSEAYEVLNNDKHRAIFDQFGEEVLKQGAPVAQEWSKPYIFHGDAFRTFQEFFGSTNPFECINRQALLEIDGNFGGTYGRGQPKQEPPIEQDLYITLEEAYNGCVKKMMISRRVLNADQVTTTMKDKILTMNIRPGWKEGTRITFTKEGDQGPNNIPADIVFILKDRQHDHFRREGSDLIHVAKIPLCDALIGCMLDIKTLDDRLLHVPITEIINPKYEKVVPNEGMPIPGKYKEFGNLRIIFDIVFPKILSATQRDQIKEALFVNEPSS</sequence>
<evidence type="ECO:0000313" key="3">
    <source>
        <dbReference type="EMBL" id="KAL3310127.1"/>
    </source>
</evidence>
<protein>
    <submittedName>
        <fullName evidence="3">DnaJ subfamily B member 13</fullName>
    </submittedName>
</protein>
<comment type="caution">
    <text evidence="3">The sequence shown here is derived from an EMBL/GenBank/DDBJ whole genome shotgun (WGS) entry which is preliminary data.</text>
</comment>
<dbReference type="FunFam" id="2.60.260.20:FF:000002">
    <property type="entry name" value="Dnaj homolog subfamily b member"/>
    <property type="match status" value="1"/>
</dbReference>
<dbReference type="PRINTS" id="PR00625">
    <property type="entry name" value="JDOMAIN"/>
</dbReference>
<evidence type="ECO:0000256" key="1">
    <source>
        <dbReference type="ARBA" id="ARBA00023186"/>
    </source>
</evidence>
<dbReference type="Gene3D" id="1.10.287.110">
    <property type="entry name" value="DnaJ domain"/>
    <property type="match status" value="1"/>
</dbReference>
<dbReference type="EMBL" id="JBJKFK010003218">
    <property type="protein sequence ID" value="KAL3310127.1"/>
    <property type="molecule type" value="Genomic_DNA"/>
</dbReference>
<dbReference type="FunFam" id="2.60.260.20:FF:000006">
    <property type="entry name" value="DnaJ subfamily B member 13"/>
    <property type="match status" value="1"/>
</dbReference>
<dbReference type="SUPFAM" id="SSF46565">
    <property type="entry name" value="Chaperone J-domain"/>
    <property type="match status" value="1"/>
</dbReference>
<organism evidence="3 4">
    <name type="scientific">Cichlidogyrus casuarinus</name>
    <dbReference type="NCBI Taxonomy" id="1844966"/>
    <lineage>
        <taxon>Eukaryota</taxon>
        <taxon>Metazoa</taxon>
        <taxon>Spiralia</taxon>
        <taxon>Lophotrochozoa</taxon>
        <taxon>Platyhelminthes</taxon>
        <taxon>Monogenea</taxon>
        <taxon>Monopisthocotylea</taxon>
        <taxon>Dactylogyridea</taxon>
        <taxon>Ancyrocephalidae</taxon>
        <taxon>Cichlidogyrus</taxon>
    </lineage>
</organism>
<name>A0ABD2PRL2_9PLAT</name>